<comment type="caution">
    <text evidence="1">The sequence shown here is derived from an EMBL/GenBank/DDBJ whole genome shotgun (WGS) entry which is preliminary data.</text>
</comment>
<gene>
    <name evidence="1" type="ORF">DFH94DRAFT_496766</name>
</gene>
<protein>
    <submittedName>
        <fullName evidence="1">Uncharacterized protein</fullName>
    </submittedName>
</protein>
<dbReference type="SUPFAM" id="SSF50044">
    <property type="entry name" value="SH3-domain"/>
    <property type="match status" value="1"/>
</dbReference>
<reference evidence="1" key="1">
    <citation type="submission" date="2019-10" db="EMBL/GenBank/DDBJ databases">
        <authorList>
            <consortium name="DOE Joint Genome Institute"/>
            <person name="Kuo A."/>
            <person name="Miyauchi S."/>
            <person name="Kiss E."/>
            <person name="Drula E."/>
            <person name="Kohler A."/>
            <person name="Sanchez-Garcia M."/>
            <person name="Andreopoulos B."/>
            <person name="Barry K.W."/>
            <person name="Bonito G."/>
            <person name="Buee M."/>
            <person name="Carver A."/>
            <person name="Chen C."/>
            <person name="Cichocki N."/>
            <person name="Clum A."/>
            <person name="Culley D."/>
            <person name="Crous P.W."/>
            <person name="Fauchery L."/>
            <person name="Girlanda M."/>
            <person name="Hayes R."/>
            <person name="Keri Z."/>
            <person name="LaButti K."/>
            <person name="Lipzen A."/>
            <person name="Lombard V."/>
            <person name="Magnuson J."/>
            <person name="Maillard F."/>
            <person name="Morin E."/>
            <person name="Murat C."/>
            <person name="Nolan M."/>
            <person name="Ohm R."/>
            <person name="Pangilinan J."/>
            <person name="Pereira M."/>
            <person name="Perotto S."/>
            <person name="Peter M."/>
            <person name="Riley R."/>
            <person name="Sitrit Y."/>
            <person name="Stielow B."/>
            <person name="Szollosi G."/>
            <person name="Zifcakova L."/>
            <person name="Stursova M."/>
            <person name="Spatafora J.W."/>
            <person name="Tedersoo L."/>
            <person name="Vaario L.-M."/>
            <person name="Yamada A."/>
            <person name="Yan M."/>
            <person name="Wang P."/>
            <person name="Xu J."/>
            <person name="Bruns T."/>
            <person name="Baldrian P."/>
            <person name="Vilgalys R."/>
            <person name="Henrissat B."/>
            <person name="Grigoriev I.V."/>
            <person name="Hibbett D."/>
            <person name="Nagy L.G."/>
            <person name="Martin F.M."/>
        </authorList>
    </citation>
    <scope>NUCLEOTIDE SEQUENCE</scope>
    <source>
        <strain evidence="1">Prilba</strain>
    </source>
</reference>
<dbReference type="AlphaFoldDB" id="A0A9P5T9A5"/>
<dbReference type="InterPro" id="IPR036028">
    <property type="entry name" value="SH3-like_dom_sf"/>
</dbReference>
<evidence type="ECO:0000313" key="1">
    <source>
        <dbReference type="EMBL" id="KAF8479779.1"/>
    </source>
</evidence>
<dbReference type="OrthoDB" id="8883818at2759"/>
<organism evidence="1 2">
    <name type="scientific">Russula ochroleuca</name>
    <dbReference type="NCBI Taxonomy" id="152965"/>
    <lineage>
        <taxon>Eukaryota</taxon>
        <taxon>Fungi</taxon>
        <taxon>Dikarya</taxon>
        <taxon>Basidiomycota</taxon>
        <taxon>Agaricomycotina</taxon>
        <taxon>Agaricomycetes</taxon>
        <taxon>Russulales</taxon>
        <taxon>Russulaceae</taxon>
        <taxon>Russula</taxon>
    </lineage>
</organism>
<accession>A0A9P5T9A5</accession>
<dbReference type="Proteomes" id="UP000759537">
    <property type="component" value="Unassembled WGS sequence"/>
</dbReference>
<keyword evidence="2" id="KW-1185">Reference proteome</keyword>
<sequence length="126" mass="14788">MLLDQTPNRPHQHPSRKPPSFLFTLCPPVSRAMRLMDYKEKGEGLDLFKDDVLRVFKRYNHWSYEDGGDRGWVPSWYMYIGKMTSSSETPGMQQRRVLTTLLSTLMHDAWHVSQQLFKGARTTGRR</sequence>
<dbReference type="EMBL" id="WHVB01000009">
    <property type="protein sequence ID" value="KAF8479779.1"/>
    <property type="molecule type" value="Genomic_DNA"/>
</dbReference>
<name>A0A9P5T9A5_9AGAM</name>
<evidence type="ECO:0000313" key="2">
    <source>
        <dbReference type="Proteomes" id="UP000759537"/>
    </source>
</evidence>
<reference evidence="1" key="2">
    <citation type="journal article" date="2020" name="Nat. Commun.">
        <title>Large-scale genome sequencing of mycorrhizal fungi provides insights into the early evolution of symbiotic traits.</title>
        <authorList>
            <person name="Miyauchi S."/>
            <person name="Kiss E."/>
            <person name="Kuo A."/>
            <person name="Drula E."/>
            <person name="Kohler A."/>
            <person name="Sanchez-Garcia M."/>
            <person name="Morin E."/>
            <person name="Andreopoulos B."/>
            <person name="Barry K.W."/>
            <person name="Bonito G."/>
            <person name="Buee M."/>
            <person name="Carver A."/>
            <person name="Chen C."/>
            <person name="Cichocki N."/>
            <person name="Clum A."/>
            <person name="Culley D."/>
            <person name="Crous P.W."/>
            <person name="Fauchery L."/>
            <person name="Girlanda M."/>
            <person name="Hayes R.D."/>
            <person name="Keri Z."/>
            <person name="LaButti K."/>
            <person name="Lipzen A."/>
            <person name="Lombard V."/>
            <person name="Magnuson J."/>
            <person name="Maillard F."/>
            <person name="Murat C."/>
            <person name="Nolan M."/>
            <person name="Ohm R.A."/>
            <person name="Pangilinan J."/>
            <person name="Pereira M.F."/>
            <person name="Perotto S."/>
            <person name="Peter M."/>
            <person name="Pfister S."/>
            <person name="Riley R."/>
            <person name="Sitrit Y."/>
            <person name="Stielow J.B."/>
            <person name="Szollosi G."/>
            <person name="Zifcakova L."/>
            <person name="Stursova M."/>
            <person name="Spatafora J.W."/>
            <person name="Tedersoo L."/>
            <person name="Vaario L.M."/>
            <person name="Yamada A."/>
            <person name="Yan M."/>
            <person name="Wang P."/>
            <person name="Xu J."/>
            <person name="Bruns T."/>
            <person name="Baldrian P."/>
            <person name="Vilgalys R."/>
            <person name="Dunand C."/>
            <person name="Henrissat B."/>
            <person name="Grigoriev I.V."/>
            <person name="Hibbett D."/>
            <person name="Nagy L.G."/>
            <person name="Martin F.M."/>
        </authorList>
    </citation>
    <scope>NUCLEOTIDE SEQUENCE</scope>
    <source>
        <strain evidence="1">Prilba</strain>
    </source>
</reference>
<proteinExistence type="predicted"/>